<sequence length="1119" mass="124828">MSMSFSPDEYTEKMLKGIKSALEKAVENSSAEVYPAHMLLALWEQDDGYLKRIADKLGVQPVELERSIQRAVVKLPSQSPTPPHPSMGRGMFEILTQAKKEMQSMGDSLIAVDTFLMAMSYESSIAETLRAAGIDTNKFREIIKAVRGSKKVTSGNAEENFDALNKYAIDMIKLVESGKIDPIIGRDEEIRQVIRVLCRRNKSNPILAGPPGTGKTAIVEGLAQRIVANDVPETLRTHLFSLDMGALVAGAKYRGEFEERLKAVLKEVTECEGGAILFIDEIHLVLGAGKTDGAMDAANLLKPMLARGEIRVIGATTDDEYQKYVEKDAAFERRFQKINVSEPTVQDTVSILRGLKERYENHHGVKVLDSALVLAAQLSDRYVTNRRLPDKALDVIDEAMAWTRVQLDSQPEQIDHLERRILQLEIERTALQKEKDDVSKRRLVTIGQEISHLNEELQPLKLRYEQEKGLLDQIRDANQKLDVLRQKADEALRRQDLEKTADLEYYAIPELRSKISELKAKQAKHEEMVASGELNQEMLSSVVGPDQVAEVIARWTGIPVQRLTQSEVDRLMSLGDRLKQSVVGQNQAIEAVADAILRSRAGMSRRNQPTGSFLFLGPTGTGKTELAKALARELFDNERYMVRLDMSEYMEQHSVSRIIGAAPGYVGYDEGGQLTEIVRKRPYAVILFDEIEKAHSNVLNILLQLLDDGRLTDGQGRVVDFTQCVVILTSNIGQDKILRYTSESTIDYKSAGELPESVRSSVMNDLKYTLRPELLNRLDEIVVFNSLGYESLKNVVHLQLAQITSRLEDRSITLAMDDAAVDHILKESYDPLYGARPIKRFLEKHLVTALSKEIIRGTLKPHSLVSISHISGVDSDFVFQVDAKEDVYARALDMDASNNNVHDASTEIESGNRVGEGMLENRGEGEGDVDVELEELRRVRRALGKMNQGIENVQHQMKYFNSNVSQTTQLLDIWVRILSQTAHSQAFLSSGEWQGGKMDSAKLGDLVQRDLQRQEEAERKIRDAEQKRDQERAEAKERERKRAELAAATVAAANDASARQPPTRPGLARGRRPPPPSLPRDGSVAGTRSSTATATRGGRGRGRGTSIPPATGSRIRPPR</sequence>
<feature type="coiled-coil region" evidence="8">
    <location>
        <begin position="467"/>
        <end position="528"/>
    </location>
</feature>
<dbReference type="Pfam" id="PF00004">
    <property type="entry name" value="AAA"/>
    <property type="match status" value="1"/>
</dbReference>
<dbReference type="EMBL" id="JANBUY010000042">
    <property type="protein sequence ID" value="KAJ2866241.1"/>
    <property type="molecule type" value="Genomic_DNA"/>
</dbReference>
<dbReference type="Proteomes" id="UP001140074">
    <property type="component" value="Unassembled WGS sequence"/>
</dbReference>
<dbReference type="Gene3D" id="1.10.8.60">
    <property type="match status" value="1"/>
</dbReference>
<dbReference type="PROSITE" id="PS00871">
    <property type="entry name" value="CLPAB_2"/>
    <property type="match status" value="1"/>
</dbReference>
<evidence type="ECO:0000313" key="12">
    <source>
        <dbReference type="Proteomes" id="UP001140074"/>
    </source>
</evidence>
<evidence type="ECO:0000256" key="3">
    <source>
        <dbReference type="ARBA" id="ARBA00022741"/>
    </source>
</evidence>
<keyword evidence="4 7" id="KW-0067">ATP-binding</keyword>
<evidence type="ECO:0000256" key="6">
    <source>
        <dbReference type="PROSITE-ProRule" id="PRU01251"/>
    </source>
</evidence>
<dbReference type="SMART" id="SM01086">
    <property type="entry name" value="ClpB_D2-small"/>
    <property type="match status" value="1"/>
</dbReference>
<dbReference type="FunFam" id="3.40.50.300:FF:000025">
    <property type="entry name" value="ATP-dependent Clp protease subunit"/>
    <property type="match status" value="1"/>
</dbReference>
<dbReference type="GO" id="GO:0072686">
    <property type="term" value="C:mitotic spindle"/>
    <property type="evidence" value="ECO:0007669"/>
    <property type="project" value="InterPro"/>
</dbReference>
<feature type="compositionally biased region" description="Basic and acidic residues" evidence="9">
    <location>
        <begin position="1017"/>
        <end position="1044"/>
    </location>
</feature>
<dbReference type="GO" id="GO:0034605">
    <property type="term" value="P:cellular response to heat"/>
    <property type="evidence" value="ECO:0007669"/>
    <property type="project" value="TreeGrafter"/>
</dbReference>
<feature type="domain" description="Clp R" evidence="10">
    <location>
        <begin position="7"/>
        <end position="149"/>
    </location>
</feature>
<comment type="caution">
    <text evidence="11">The sequence shown here is derived from an EMBL/GenBank/DDBJ whole genome shotgun (WGS) entry which is preliminary data.</text>
</comment>
<gene>
    <name evidence="11" type="ORF">GGH94_001696</name>
</gene>
<dbReference type="GO" id="GO:0016887">
    <property type="term" value="F:ATP hydrolysis activity"/>
    <property type="evidence" value="ECO:0007669"/>
    <property type="project" value="InterPro"/>
</dbReference>
<dbReference type="FunFam" id="3.40.50.300:FF:000120">
    <property type="entry name" value="ATP-dependent chaperone ClpB"/>
    <property type="match status" value="1"/>
</dbReference>
<evidence type="ECO:0000256" key="4">
    <source>
        <dbReference type="ARBA" id="ARBA00022840"/>
    </source>
</evidence>
<dbReference type="InterPro" id="IPR003959">
    <property type="entry name" value="ATPase_AAA_core"/>
</dbReference>
<evidence type="ECO:0000256" key="2">
    <source>
        <dbReference type="ARBA" id="ARBA00022737"/>
    </source>
</evidence>
<dbReference type="CDD" id="cd19499">
    <property type="entry name" value="RecA-like_ClpB_Hsp104-like"/>
    <property type="match status" value="1"/>
</dbReference>
<organism evidence="11 12">
    <name type="scientific">Coemansia aciculifera</name>
    <dbReference type="NCBI Taxonomy" id="417176"/>
    <lineage>
        <taxon>Eukaryota</taxon>
        <taxon>Fungi</taxon>
        <taxon>Fungi incertae sedis</taxon>
        <taxon>Zoopagomycota</taxon>
        <taxon>Kickxellomycotina</taxon>
        <taxon>Kickxellomycetes</taxon>
        <taxon>Kickxellales</taxon>
        <taxon>Kickxellaceae</taxon>
        <taxon>Coemansia</taxon>
    </lineage>
</organism>
<reference evidence="11" key="1">
    <citation type="submission" date="2022-07" db="EMBL/GenBank/DDBJ databases">
        <title>Phylogenomic reconstructions and comparative analyses of Kickxellomycotina fungi.</title>
        <authorList>
            <person name="Reynolds N.K."/>
            <person name="Stajich J.E."/>
            <person name="Barry K."/>
            <person name="Grigoriev I.V."/>
            <person name="Crous P."/>
            <person name="Smith M.E."/>
        </authorList>
    </citation>
    <scope>NUCLEOTIDE SEQUENCE</scope>
    <source>
        <strain evidence="11">RSA 476</strain>
    </source>
</reference>
<dbReference type="InterPro" id="IPR028299">
    <property type="entry name" value="ClpA/B_CS2"/>
</dbReference>
<dbReference type="InterPro" id="IPR050130">
    <property type="entry name" value="ClpA_ClpB"/>
</dbReference>
<dbReference type="InterPro" id="IPR036628">
    <property type="entry name" value="Clp_N_dom_sf"/>
</dbReference>
<keyword evidence="5 7" id="KW-0143">Chaperone</keyword>
<dbReference type="PANTHER" id="PTHR11638:SF18">
    <property type="entry name" value="HEAT SHOCK PROTEIN 104"/>
    <property type="match status" value="1"/>
</dbReference>
<evidence type="ECO:0000256" key="5">
    <source>
        <dbReference type="ARBA" id="ARBA00023186"/>
    </source>
</evidence>
<dbReference type="InterPro" id="IPR041546">
    <property type="entry name" value="ClpA/ClpB_AAA_lid"/>
</dbReference>
<feature type="compositionally biased region" description="Low complexity" evidence="9">
    <location>
        <begin position="1085"/>
        <end position="1096"/>
    </location>
</feature>
<dbReference type="InterPro" id="IPR001270">
    <property type="entry name" value="ClpA/B"/>
</dbReference>
<dbReference type="PROSITE" id="PS51903">
    <property type="entry name" value="CLP_R"/>
    <property type="match status" value="1"/>
</dbReference>
<dbReference type="GO" id="GO:0005737">
    <property type="term" value="C:cytoplasm"/>
    <property type="evidence" value="ECO:0007669"/>
    <property type="project" value="TreeGrafter"/>
</dbReference>
<dbReference type="CDD" id="cd00009">
    <property type="entry name" value="AAA"/>
    <property type="match status" value="1"/>
</dbReference>
<dbReference type="SUPFAM" id="SSF81923">
    <property type="entry name" value="Double Clp-N motif"/>
    <property type="match status" value="1"/>
</dbReference>
<dbReference type="GO" id="GO:0000278">
    <property type="term" value="P:mitotic cell cycle"/>
    <property type="evidence" value="ECO:0007669"/>
    <property type="project" value="InterPro"/>
</dbReference>
<evidence type="ECO:0000256" key="7">
    <source>
        <dbReference type="RuleBase" id="RU004432"/>
    </source>
</evidence>
<dbReference type="SMART" id="SM00382">
    <property type="entry name" value="AAA"/>
    <property type="match status" value="2"/>
</dbReference>
<keyword evidence="3 7" id="KW-0547">Nucleotide-binding</keyword>
<dbReference type="InterPro" id="IPR027417">
    <property type="entry name" value="P-loop_NTPase"/>
</dbReference>
<dbReference type="Pfam" id="PF02861">
    <property type="entry name" value="Clp_N"/>
    <property type="match status" value="1"/>
</dbReference>
<evidence type="ECO:0000259" key="10">
    <source>
        <dbReference type="PROSITE" id="PS51903"/>
    </source>
</evidence>
<dbReference type="GO" id="GO:0005524">
    <property type="term" value="F:ATP binding"/>
    <property type="evidence" value="ECO:0007669"/>
    <property type="project" value="UniProtKB-KW"/>
</dbReference>
<evidence type="ECO:0000256" key="8">
    <source>
        <dbReference type="SAM" id="Coils"/>
    </source>
</evidence>
<evidence type="ECO:0000256" key="1">
    <source>
        <dbReference type="ARBA" id="ARBA00008675"/>
    </source>
</evidence>
<dbReference type="InterPro" id="IPR018368">
    <property type="entry name" value="ClpA/B_CS1"/>
</dbReference>
<dbReference type="Pfam" id="PF17871">
    <property type="entry name" value="AAA_lid_9"/>
    <property type="match status" value="1"/>
</dbReference>
<dbReference type="GO" id="GO:0042729">
    <property type="term" value="C:DASH complex"/>
    <property type="evidence" value="ECO:0007669"/>
    <property type="project" value="InterPro"/>
</dbReference>
<dbReference type="Gene3D" id="1.10.1780.10">
    <property type="entry name" value="Clp, N-terminal domain"/>
    <property type="match status" value="1"/>
</dbReference>
<dbReference type="Pfam" id="PF10431">
    <property type="entry name" value="ClpB_D2-small"/>
    <property type="match status" value="1"/>
</dbReference>
<dbReference type="Pfam" id="PF07724">
    <property type="entry name" value="AAA_2"/>
    <property type="match status" value="1"/>
</dbReference>
<keyword evidence="8" id="KW-0175">Coiled coil</keyword>
<feature type="coiled-coil region" evidence="8">
    <location>
        <begin position="407"/>
        <end position="441"/>
    </location>
</feature>
<dbReference type="InterPro" id="IPR019489">
    <property type="entry name" value="Clp_ATPase_C"/>
</dbReference>
<name>A0A9W8M6Q9_9FUNG</name>
<dbReference type="Gene3D" id="3.40.50.300">
    <property type="entry name" value="P-loop containing nucleotide triphosphate hydrolases"/>
    <property type="match status" value="3"/>
</dbReference>
<dbReference type="PANTHER" id="PTHR11638">
    <property type="entry name" value="ATP-DEPENDENT CLP PROTEASE"/>
    <property type="match status" value="1"/>
</dbReference>
<feature type="region of interest" description="Disordered" evidence="9">
    <location>
        <begin position="1017"/>
        <end position="1119"/>
    </location>
</feature>
<dbReference type="FunFam" id="3.40.50.300:FF:000010">
    <property type="entry name" value="Chaperone clpB 1, putative"/>
    <property type="match status" value="1"/>
</dbReference>
<keyword evidence="12" id="KW-1185">Reference proteome</keyword>
<proteinExistence type="inferred from homology"/>
<accession>A0A9W8M6Q9</accession>
<dbReference type="InterPro" id="IPR003593">
    <property type="entry name" value="AAA+_ATPase"/>
</dbReference>
<evidence type="ECO:0000313" key="11">
    <source>
        <dbReference type="EMBL" id="KAJ2866241.1"/>
    </source>
</evidence>
<protein>
    <recommendedName>
        <fullName evidence="10">Clp R domain-containing protein</fullName>
    </recommendedName>
</protein>
<dbReference type="AlphaFoldDB" id="A0A9W8M6Q9"/>
<dbReference type="InterPro" id="IPR004176">
    <property type="entry name" value="Clp_R_N"/>
</dbReference>
<comment type="similarity">
    <text evidence="1 7">Belongs to the ClpA/ClpB family.</text>
</comment>
<feature type="compositionally biased region" description="Low complexity" evidence="9">
    <location>
        <begin position="1045"/>
        <end position="1058"/>
    </location>
</feature>
<dbReference type="GO" id="GO:0043335">
    <property type="term" value="P:protein unfolding"/>
    <property type="evidence" value="ECO:0007669"/>
    <property type="project" value="UniProtKB-ARBA"/>
</dbReference>
<dbReference type="PROSITE" id="PS00870">
    <property type="entry name" value="CLPAB_1"/>
    <property type="match status" value="1"/>
</dbReference>
<keyword evidence="2 6" id="KW-0677">Repeat</keyword>
<evidence type="ECO:0000256" key="9">
    <source>
        <dbReference type="SAM" id="MobiDB-lite"/>
    </source>
</evidence>
<dbReference type="Pfam" id="PF08651">
    <property type="entry name" value="DASH_Duo1"/>
    <property type="match status" value="1"/>
</dbReference>
<dbReference type="PRINTS" id="PR00300">
    <property type="entry name" value="CLPPROTEASEA"/>
</dbReference>
<dbReference type="SUPFAM" id="SSF52540">
    <property type="entry name" value="P-loop containing nucleoside triphosphate hydrolases"/>
    <property type="match status" value="2"/>
</dbReference>
<dbReference type="InterPro" id="IPR013960">
    <property type="entry name" value="DASH_Duo1"/>
</dbReference>